<dbReference type="AlphaFoldDB" id="A0A8S0UMW2"/>
<keyword evidence="5" id="KW-1185">Reference proteome</keyword>
<dbReference type="Pfam" id="PF07714">
    <property type="entry name" value="PK_Tyr_Ser-Thr"/>
    <property type="match status" value="1"/>
</dbReference>
<reference evidence="4 5" key="1">
    <citation type="submission" date="2019-12" db="EMBL/GenBank/DDBJ databases">
        <authorList>
            <person name="Alioto T."/>
            <person name="Alioto T."/>
            <person name="Gomez Garrido J."/>
        </authorList>
    </citation>
    <scope>NUCLEOTIDE SEQUENCE [LARGE SCALE GENOMIC DNA]</scope>
</reference>
<dbReference type="Proteomes" id="UP000594638">
    <property type="component" value="Unassembled WGS sequence"/>
</dbReference>
<sequence>MEWVKRKIRLSKRRNDKLSPWYIENGGKLLEGLIAASNGRYNIPYRVFTVDELNKAANYDFTGVSSDDSRLVMVDGTGYYINGIFQQRSILVKKFYGYATGDKGASYAVNDIVITVLMNRHKNVLKVLGCCLDLEIPAIIYEIGNNYGLLHDLLFIRNEWNFKNNIGRSLSWSNRLKIATDVANAVVYLHTAFPTPIIHRDLSKQNIVIDDHGIAKLVDFSLCIALPPGESQVEMELDIVSMRKGYIDPEYMTSGIITEKCDVYAFGIILLELLTGLMGQRLYHVDDQPIPLPEYVKNHIDKNELSKILDPTILGEKGEIEQEHQLQAFSKLALRCTRDEGADRPEIIEVAKELVRIQRSVNQF</sequence>
<gene>
    <name evidence="4" type="ORF">OLEA9_A120073</name>
</gene>
<dbReference type="PROSITE" id="PS00109">
    <property type="entry name" value="PROTEIN_KINASE_TYR"/>
    <property type="match status" value="1"/>
</dbReference>
<dbReference type="GO" id="GO:0005886">
    <property type="term" value="C:plasma membrane"/>
    <property type="evidence" value="ECO:0007669"/>
    <property type="project" value="TreeGrafter"/>
</dbReference>
<dbReference type="Gene3D" id="1.10.510.10">
    <property type="entry name" value="Transferase(Phosphotransferase) domain 1"/>
    <property type="match status" value="1"/>
</dbReference>
<accession>A0A8S0UMW2</accession>
<evidence type="ECO:0000313" key="4">
    <source>
        <dbReference type="EMBL" id="CAA3019700.1"/>
    </source>
</evidence>
<organism evidence="4 5">
    <name type="scientific">Olea europaea subsp. europaea</name>
    <dbReference type="NCBI Taxonomy" id="158383"/>
    <lineage>
        <taxon>Eukaryota</taxon>
        <taxon>Viridiplantae</taxon>
        <taxon>Streptophyta</taxon>
        <taxon>Embryophyta</taxon>
        <taxon>Tracheophyta</taxon>
        <taxon>Spermatophyta</taxon>
        <taxon>Magnoliopsida</taxon>
        <taxon>eudicotyledons</taxon>
        <taxon>Gunneridae</taxon>
        <taxon>Pentapetalae</taxon>
        <taxon>asterids</taxon>
        <taxon>lamiids</taxon>
        <taxon>Lamiales</taxon>
        <taxon>Oleaceae</taxon>
        <taxon>Oleeae</taxon>
        <taxon>Olea</taxon>
    </lineage>
</organism>
<evidence type="ECO:0000259" key="3">
    <source>
        <dbReference type="PROSITE" id="PS50011"/>
    </source>
</evidence>
<dbReference type="InterPro" id="IPR011009">
    <property type="entry name" value="Kinase-like_dom_sf"/>
</dbReference>
<name>A0A8S0UMW2_OLEEU</name>
<dbReference type="InterPro" id="IPR000719">
    <property type="entry name" value="Prot_kinase_dom"/>
</dbReference>
<evidence type="ECO:0000313" key="5">
    <source>
        <dbReference type="Proteomes" id="UP000594638"/>
    </source>
</evidence>
<dbReference type="InterPro" id="IPR045274">
    <property type="entry name" value="WAK-like"/>
</dbReference>
<dbReference type="GO" id="GO:0007166">
    <property type="term" value="P:cell surface receptor signaling pathway"/>
    <property type="evidence" value="ECO:0007669"/>
    <property type="project" value="InterPro"/>
</dbReference>
<dbReference type="SUPFAM" id="SSF56112">
    <property type="entry name" value="Protein kinase-like (PK-like)"/>
    <property type="match status" value="1"/>
</dbReference>
<dbReference type="InterPro" id="IPR008266">
    <property type="entry name" value="Tyr_kinase_AS"/>
</dbReference>
<keyword evidence="2" id="KW-0067">ATP-binding</keyword>
<dbReference type="OrthoDB" id="909294at2759"/>
<evidence type="ECO:0000256" key="1">
    <source>
        <dbReference type="ARBA" id="ARBA00022741"/>
    </source>
</evidence>
<dbReference type="GO" id="GO:0004674">
    <property type="term" value="F:protein serine/threonine kinase activity"/>
    <property type="evidence" value="ECO:0007669"/>
    <property type="project" value="TreeGrafter"/>
</dbReference>
<dbReference type="EMBL" id="CACTIH010009029">
    <property type="protein sequence ID" value="CAA3019700.1"/>
    <property type="molecule type" value="Genomic_DNA"/>
</dbReference>
<evidence type="ECO:0000256" key="2">
    <source>
        <dbReference type="ARBA" id="ARBA00022840"/>
    </source>
</evidence>
<dbReference type="Gramene" id="OE9A120073T1">
    <property type="protein sequence ID" value="OE9A120073C1"/>
    <property type="gene ID" value="OE9A120073"/>
</dbReference>
<keyword evidence="1" id="KW-0547">Nucleotide-binding</keyword>
<dbReference type="PANTHER" id="PTHR27005">
    <property type="entry name" value="WALL-ASSOCIATED RECEPTOR KINASE-LIKE 21"/>
    <property type="match status" value="1"/>
</dbReference>
<dbReference type="InterPro" id="IPR001245">
    <property type="entry name" value="Ser-Thr/Tyr_kinase_cat_dom"/>
</dbReference>
<dbReference type="PANTHER" id="PTHR27005:SF466">
    <property type="entry name" value="NON-FUNCTIONAL PSEUDOKINASE ZED1-LIKE"/>
    <property type="match status" value="1"/>
</dbReference>
<dbReference type="PROSITE" id="PS50011">
    <property type="entry name" value="PROTEIN_KINASE_DOM"/>
    <property type="match status" value="1"/>
</dbReference>
<comment type="caution">
    <text evidence="4">The sequence shown here is derived from an EMBL/GenBank/DDBJ whole genome shotgun (WGS) entry which is preliminary data.</text>
</comment>
<feature type="domain" description="Protein kinase" evidence="3">
    <location>
        <begin position="30"/>
        <end position="364"/>
    </location>
</feature>
<dbReference type="GO" id="GO:0005524">
    <property type="term" value="F:ATP binding"/>
    <property type="evidence" value="ECO:0007669"/>
    <property type="project" value="UniProtKB-KW"/>
</dbReference>
<protein>
    <submittedName>
        <fullName evidence="4">Non-functional pseudokinase ZED1-like</fullName>
    </submittedName>
</protein>
<proteinExistence type="predicted"/>